<dbReference type="AlphaFoldDB" id="F0ZM57"/>
<proteinExistence type="predicted"/>
<sequence>MNNEKKLNFLIYNDIEKLLVSNCSFQRLLELSLICKSSFRSIQNYLTHHPNKIKFFLKIFNFLFYLNNNNDQNYKYKLIQFKESQNLFFKDNFDYCPSQLKLNLDSITAAIGNGYQYKKFYFEQYITIIKDCGRAYRDLISDGVFQFNKIMLYWDAKEEYQVQQVLDNLSLFNPRKIRITTSPSITGLHPNYLNTILTKGGGSLQTIQFCFHNTPIEFATLALKSTTIKSLTLRLGENDTSITLSNIFLDSKISQNRSIKKLILRECVWGSSNNYNPYSSLQILYGNSTLTQLGLEIFKIKEKHGNNNNHFIIGGYKSLSPLLDLPNIKILRCDLKSIESFFIHCNHNSNIQKLYILNCQLDPNNKDTTTECSNKCKYFKYFKYFVRFLKENKSLKCIKMTSCYGIYKKLKELLMQKI</sequence>
<gene>
    <name evidence="1" type="ORF">DICPUDRAFT_79294</name>
</gene>
<dbReference type="InParanoid" id="F0ZM57"/>
<reference evidence="2" key="1">
    <citation type="journal article" date="2011" name="Genome Biol.">
        <title>Comparative genomics of the social amoebae Dictyostelium discoideum and Dictyostelium purpureum.</title>
        <authorList>
            <consortium name="US DOE Joint Genome Institute (JGI-PGF)"/>
            <person name="Sucgang R."/>
            <person name="Kuo A."/>
            <person name="Tian X."/>
            <person name="Salerno W."/>
            <person name="Parikh A."/>
            <person name="Feasley C.L."/>
            <person name="Dalin E."/>
            <person name="Tu H."/>
            <person name="Huang E."/>
            <person name="Barry K."/>
            <person name="Lindquist E."/>
            <person name="Shapiro H."/>
            <person name="Bruce D."/>
            <person name="Schmutz J."/>
            <person name="Salamov A."/>
            <person name="Fey P."/>
            <person name="Gaudet P."/>
            <person name="Anjard C."/>
            <person name="Babu M.M."/>
            <person name="Basu S."/>
            <person name="Bushmanova Y."/>
            <person name="van der Wel H."/>
            <person name="Katoh-Kurasawa M."/>
            <person name="Dinh C."/>
            <person name="Coutinho P.M."/>
            <person name="Saito T."/>
            <person name="Elias M."/>
            <person name="Schaap P."/>
            <person name="Kay R.R."/>
            <person name="Henrissat B."/>
            <person name="Eichinger L."/>
            <person name="Rivero F."/>
            <person name="Putnam N.H."/>
            <person name="West C.M."/>
            <person name="Loomis W.F."/>
            <person name="Chisholm R.L."/>
            <person name="Shaulsky G."/>
            <person name="Strassmann J.E."/>
            <person name="Queller D.C."/>
            <person name="Kuspa A."/>
            <person name="Grigoriev I.V."/>
        </authorList>
    </citation>
    <scope>NUCLEOTIDE SEQUENCE [LARGE SCALE GENOMIC DNA]</scope>
    <source>
        <strain evidence="2">QSDP1</strain>
    </source>
</reference>
<dbReference type="RefSeq" id="XP_003288512.1">
    <property type="nucleotide sequence ID" value="XM_003288464.1"/>
</dbReference>
<dbReference type="EMBL" id="GL871076">
    <property type="protein sequence ID" value="EGC34987.1"/>
    <property type="molecule type" value="Genomic_DNA"/>
</dbReference>
<dbReference type="Proteomes" id="UP000001064">
    <property type="component" value="Unassembled WGS sequence"/>
</dbReference>
<accession>F0ZM57</accession>
<dbReference type="VEuPathDB" id="AmoebaDB:DICPUDRAFT_79294"/>
<dbReference type="KEGG" id="dpp:DICPUDRAFT_79294"/>
<protein>
    <submittedName>
        <fullName evidence="1">Uncharacterized protein</fullName>
    </submittedName>
</protein>
<name>F0ZM57_DICPU</name>
<evidence type="ECO:0000313" key="1">
    <source>
        <dbReference type="EMBL" id="EGC34987.1"/>
    </source>
</evidence>
<organism evidence="1 2">
    <name type="scientific">Dictyostelium purpureum</name>
    <name type="common">Slime mold</name>
    <dbReference type="NCBI Taxonomy" id="5786"/>
    <lineage>
        <taxon>Eukaryota</taxon>
        <taxon>Amoebozoa</taxon>
        <taxon>Evosea</taxon>
        <taxon>Eumycetozoa</taxon>
        <taxon>Dictyostelia</taxon>
        <taxon>Dictyosteliales</taxon>
        <taxon>Dictyosteliaceae</taxon>
        <taxon>Dictyostelium</taxon>
    </lineage>
</organism>
<keyword evidence="2" id="KW-1185">Reference proteome</keyword>
<dbReference type="GeneID" id="10501912"/>
<evidence type="ECO:0000313" key="2">
    <source>
        <dbReference type="Proteomes" id="UP000001064"/>
    </source>
</evidence>